<dbReference type="AlphaFoldDB" id="A0A1I8ATZ2"/>
<proteinExistence type="predicted"/>
<feature type="compositionally biased region" description="Basic residues" evidence="1">
    <location>
        <begin position="197"/>
        <end position="210"/>
    </location>
</feature>
<keyword evidence="2" id="KW-1185">Reference proteome</keyword>
<evidence type="ECO:0000313" key="3">
    <source>
        <dbReference type="WBParaSite" id="L893_g887.t1"/>
    </source>
</evidence>
<accession>A0A1I8ATZ2</accession>
<feature type="compositionally biased region" description="Basic and acidic residues" evidence="1">
    <location>
        <begin position="31"/>
        <end position="40"/>
    </location>
</feature>
<evidence type="ECO:0000256" key="1">
    <source>
        <dbReference type="SAM" id="MobiDB-lite"/>
    </source>
</evidence>
<protein>
    <submittedName>
        <fullName evidence="3">Uncharacterized protein</fullName>
    </submittedName>
</protein>
<name>A0A1I8ATZ2_9BILA</name>
<organism evidence="2 3">
    <name type="scientific">Steinernema glaseri</name>
    <dbReference type="NCBI Taxonomy" id="37863"/>
    <lineage>
        <taxon>Eukaryota</taxon>
        <taxon>Metazoa</taxon>
        <taxon>Ecdysozoa</taxon>
        <taxon>Nematoda</taxon>
        <taxon>Chromadorea</taxon>
        <taxon>Rhabditida</taxon>
        <taxon>Tylenchina</taxon>
        <taxon>Panagrolaimomorpha</taxon>
        <taxon>Strongyloidoidea</taxon>
        <taxon>Steinernematidae</taxon>
        <taxon>Steinernema</taxon>
    </lineage>
</organism>
<dbReference type="WBParaSite" id="L893_g887.t1">
    <property type="protein sequence ID" value="L893_g887.t1"/>
    <property type="gene ID" value="L893_g887"/>
</dbReference>
<feature type="compositionally biased region" description="Polar residues" evidence="1">
    <location>
        <begin position="46"/>
        <end position="68"/>
    </location>
</feature>
<dbReference type="Proteomes" id="UP000095287">
    <property type="component" value="Unplaced"/>
</dbReference>
<feature type="region of interest" description="Disordered" evidence="1">
    <location>
        <begin position="88"/>
        <end position="107"/>
    </location>
</feature>
<evidence type="ECO:0000313" key="2">
    <source>
        <dbReference type="Proteomes" id="UP000095287"/>
    </source>
</evidence>
<sequence>MSSTPQKTEVKKKKTVRFENIDTTIEDETENEPKKDEHSPQEIITVPSSVVQSRIRSTTNSSSPRTEQRTNIVELLDRIRLRRQSEISSAAGQPIVPKRNSPRLPSPLRLASERIPKMKEARTDAQKLRIFDAILAQPALVEHIDQILAAADSSPRMQRLSRPIGSTATPRVLQDLQSIANSRAGKGGQPESVLSRSNRHRSRSRQKIPRMKVERTTEDLISDISLR</sequence>
<reference evidence="3" key="1">
    <citation type="submission" date="2016-11" db="UniProtKB">
        <authorList>
            <consortium name="WormBaseParasite"/>
        </authorList>
    </citation>
    <scope>IDENTIFICATION</scope>
</reference>
<feature type="region of interest" description="Disordered" evidence="1">
    <location>
        <begin position="1"/>
        <end position="68"/>
    </location>
</feature>
<feature type="region of interest" description="Disordered" evidence="1">
    <location>
        <begin position="181"/>
        <end position="214"/>
    </location>
</feature>